<sequence>MNDYRFYHEHLKKRESWYAGVIRAMPFFKTSSYDVYLQRLKFFWKHLRFLLAFGSEQAFLRWRFSRTAPR</sequence>
<dbReference type="Proteomes" id="UP000760860">
    <property type="component" value="Unassembled WGS sequence"/>
</dbReference>
<dbReference type="EMBL" id="MJFZ01003162">
    <property type="protein sequence ID" value="RAW20255.1"/>
    <property type="molecule type" value="Genomic_DNA"/>
</dbReference>
<proteinExistence type="predicted"/>
<dbReference type="Proteomes" id="UP000735874">
    <property type="component" value="Unassembled WGS sequence"/>
</dbReference>
<dbReference type="EMBL" id="RCMG01000169">
    <property type="protein sequence ID" value="KAG2860957.1"/>
    <property type="molecule type" value="Genomic_DNA"/>
</dbReference>
<dbReference type="Proteomes" id="UP000251314">
    <property type="component" value="Unassembled WGS sequence"/>
</dbReference>
<reference evidence="4 5" key="1">
    <citation type="submission" date="2018-01" db="EMBL/GenBank/DDBJ databases">
        <title>Draft genome of the strawberry crown rot pathogen Phytophthora cactorum.</title>
        <authorList>
            <person name="Armitage A.D."/>
            <person name="Lysoe E."/>
            <person name="Nellist C.F."/>
            <person name="Harrison R.J."/>
            <person name="Brurberg M.B."/>
        </authorList>
    </citation>
    <scope>NUCLEOTIDE SEQUENCE [LARGE SCALE GENOMIC DNA]</scope>
    <source>
        <strain evidence="4 5">10300</strain>
    </source>
</reference>
<dbReference type="EMBL" id="RCMV01001086">
    <property type="protein sequence ID" value="KAG3210489.1"/>
    <property type="molecule type" value="Genomic_DNA"/>
</dbReference>
<organism evidence="4 5">
    <name type="scientific">Phytophthora cactorum</name>
    <dbReference type="NCBI Taxonomy" id="29920"/>
    <lineage>
        <taxon>Eukaryota</taxon>
        <taxon>Sar</taxon>
        <taxon>Stramenopiles</taxon>
        <taxon>Oomycota</taxon>
        <taxon>Peronosporomycetes</taxon>
        <taxon>Peronosporales</taxon>
        <taxon>Peronosporaceae</taxon>
        <taxon>Phytophthora</taxon>
    </lineage>
</organism>
<dbReference type="Proteomes" id="UP000736787">
    <property type="component" value="Unassembled WGS sequence"/>
</dbReference>
<gene>
    <name evidence="4" type="ORF">PC110_g23303</name>
    <name evidence="1" type="ORF">PC113_g7600</name>
    <name evidence="2" type="ORF">PC117_g7865</name>
    <name evidence="3" type="ORF">PC129_g18513</name>
</gene>
<accession>A0A329R689</accession>
<evidence type="ECO:0000313" key="5">
    <source>
        <dbReference type="Proteomes" id="UP000251314"/>
    </source>
</evidence>
<dbReference type="VEuPathDB" id="FungiDB:PC110_g23303"/>
<name>A0A329R689_9STRA</name>
<reference evidence="1" key="2">
    <citation type="submission" date="2018-10" db="EMBL/GenBank/DDBJ databases">
        <title>Effector identification in a new, highly contiguous assembly of the strawberry crown rot pathogen Phytophthora cactorum.</title>
        <authorList>
            <person name="Armitage A.D."/>
            <person name="Nellist C.F."/>
            <person name="Bates H."/>
            <person name="Vickerstaff R.J."/>
            <person name="Harrison R.J."/>
        </authorList>
    </citation>
    <scope>NUCLEOTIDE SEQUENCE</scope>
    <source>
        <strain evidence="1">15-7</strain>
        <strain evidence="2">4040</strain>
        <strain evidence="3">P421</strain>
    </source>
</reference>
<evidence type="ECO:0000313" key="4">
    <source>
        <dbReference type="EMBL" id="RAW20255.1"/>
    </source>
</evidence>
<dbReference type="EMBL" id="RCMK01000164">
    <property type="protein sequence ID" value="KAG2946170.1"/>
    <property type="molecule type" value="Genomic_DNA"/>
</dbReference>
<protein>
    <submittedName>
        <fullName evidence="4">Uncharacterized protein</fullName>
    </submittedName>
</protein>
<dbReference type="OrthoDB" id="119614at2759"/>
<evidence type="ECO:0000313" key="3">
    <source>
        <dbReference type="EMBL" id="KAG3210489.1"/>
    </source>
</evidence>
<evidence type="ECO:0000313" key="1">
    <source>
        <dbReference type="EMBL" id="KAG2860957.1"/>
    </source>
</evidence>
<dbReference type="AlphaFoldDB" id="A0A329R689"/>
<comment type="caution">
    <text evidence="4">The sequence shown here is derived from an EMBL/GenBank/DDBJ whole genome shotgun (WGS) entry which is preliminary data.</text>
</comment>
<keyword evidence="5" id="KW-1185">Reference proteome</keyword>
<evidence type="ECO:0000313" key="2">
    <source>
        <dbReference type="EMBL" id="KAG2946170.1"/>
    </source>
</evidence>